<dbReference type="EMBL" id="CAJNNV010029482">
    <property type="protein sequence ID" value="CAE8628760.1"/>
    <property type="molecule type" value="Genomic_DNA"/>
</dbReference>
<feature type="region of interest" description="Disordered" evidence="5">
    <location>
        <begin position="180"/>
        <end position="309"/>
    </location>
</feature>
<protein>
    <recommendedName>
        <fullName evidence="6">C3H1-type domain-containing protein</fullName>
    </recommendedName>
</protein>
<feature type="compositionally biased region" description="Acidic residues" evidence="5">
    <location>
        <begin position="548"/>
        <end position="557"/>
    </location>
</feature>
<dbReference type="InterPro" id="IPR045868">
    <property type="entry name" value="Znf_C3H13/40"/>
</dbReference>
<feature type="compositionally biased region" description="Polar residues" evidence="5">
    <location>
        <begin position="421"/>
        <end position="437"/>
    </location>
</feature>
<feature type="compositionally biased region" description="Polar residues" evidence="5">
    <location>
        <begin position="572"/>
        <end position="588"/>
    </location>
</feature>
<name>A0A813GT96_POLGL</name>
<accession>A0A813GT96</accession>
<feature type="zinc finger region" description="C3H1-type" evidence="4">
    <location>
        <begin position="68"/>
        <end position="95"/>
    </location>
</feature>
<feature type="zinc finger region" description="C3H1-type" evidence="4">
    <location>
        <begin position="103"/>
        <end position="131"/>
    </location>
</feature>
<keyword evidence="3 4" id="KW-0862">Zinc</keyword>
<feature type="region of interest" description="Disordered" evidence="5">
    <location>
        <begin position="347"/>
        <end position="387"/>
    </location>
</feature>
<reference evidence="7" key="1">
    <citation type="submission" date="2021-02" db="EMBL/GenBank/DDBJ databases">
        <authorList>
            <person name="Dougan E. K."/>
            <person name="Rhodes N."/>
            <person name="Thang M."/>
            <person name="Chan C."/>
        </authorList>
    </citation>
    <scope>NUCLEOTIDE SEQUENCE</scope>
</reference>
<evidence type="ECO:0000313" key="7">
    <source>
        <dbReference type="EMBL" id="CAE8628760.1"/>
    </source>
</evidence>
<evidence type="ECO:0000256" key="4">
    <source>
        <dbReference type="PROSITE-ProRule" id="PRU00723"/>
    </source>
</evidence>
<feature type="compositionally biased region" description="Low complexity" evidence="5">
    <location>
        <begin position="205"/>
        <end position="298"/>
    </location>
</feature>
<dbReference type="PROSITE" id="PS50103">
    <property type="entry name" value="ZF_C3H1"/>
    <property type="match status" value="3"/>
</dbReference>
<feature type="region of interest" description="Disordered" evidence="5">
    <location>
        <begin position="528"/>
        <end position="588"/>
    </location>
</feature>
<dbReference type="SUPFAM" id="SSF90229">
    <property type="entry name" value="CCCH zinc finger"/>
    <property type="match status" value="2"/>
</dbReference>
<evidence type="ECO:0000313" key="8">
    <source>
        <dbReference type="Proteomes" id="UP000654075"/>
    </source>
</evidence>
<feature type="region of interest" description="Disordered" evidence="5">
    <location>
        <begin position="421"/>
        <end position="443"/>
    </location>
</feature>
<evidence type="ECO:0000259" key="6">
    <source>
        <dbReference type="PROSITE" id="PS50103"/>
    </source>
</evidence>
<feature type="region of interest" description="Disordered" evidence="5">
    <location>
        <begin position="141"/>
        <end position="166"/>
    </location>
</feature>
<keyword evidence="8" id="KW-1185">Reference proteome</keyword>
<feature type="region of interest" description="Disordered" evidence="5">
    <location>
        <begin position="481"/>
        <end position="514"/>
    </location>
</feature>
<keyword evidence="1 4" id="KW-0479">Metal-binding</keyword>
<sequence>MEAQGGYGQPNMEVEGEEEDGTANSKGTRYDSQFVKTKMCIFFQSGRCTREVCQFAHGPEELQSSPDLRQTSMCKAFLTTGSCTRPGCTFAHGMDELRATDNFFKTTMCCFYRYGASCKLGNLCRHAHSREELKVLPANSRRYGTSGKFPGGADDEDFSDDEELNTGPWVRASTVPATNTQNLAHQQQWQKPQQNYAPNQWMPSQPGQAQHMQPGQGQQMQPGQGQQMQPGQGQQMQPGQGQQMQPGQGHQMRTGQGQQMQTGQGQQMQPGQGQQMQPGQGQQMQPGQRQQMQPGQGHFMQPGQGQMDSSVLQGLNSQLHVITSQLGMVQQAQQLAQQPDLQTGLRQNLQSQQQMPFQPQARQQQVQQMGHMQPQPQHQQLQQDQQAQQMQKQLLELQDQIKYHQEMQKRMEEQLNFMQHTPGPKQQQPFPSRTSWADTGPDEDVDFGEAEFVRTYSVPADMRNVRAASGRAPFVSKRAGMQLQAPGTASKSSSSSFQGPGSSGPSPSRSLPAVANGACQVPVDQQWSQRMPNQREQDLDKRWQQQQDLDDDDDMGDLPDWVRTHTMPVSMPNVNTTGGRSFNTPSTIDETAEDCFDDVPAWTRMRTMPADLTWREGCPPPFQRQHSGSSAGGPPFQRQHTGSSAGGGGGGAALDESALPVFKRKTAMDAFRGRAGAGMTYMNAMPLMMLVPQGLALARGLQGEDVAGTVLESEEFRQMQAKILQDSMPDHYED</sequence>
<dbReference type="Proteomes" id="UP000654075">
    <property type="component" value="Unassembled WGS sequence"/>
</dbReference>
<dbReference type="PANTHER" id="PTHR38160">
    <property type="entry name" value="ZINC FINGER CCCH DOMAIN-CONTAINING PROTEIN 40"/>
    <property type="match status" value="1"/>
</dbReference>
<dbReference type="SMART" id="SM00356">
    <property type="entry name" value="ZnF_C3H1"/>
    <property type="match status" value="3"/>
</dbReference>
<evidence type="ECO:0000256" key="2">
    <source>
        <dbReference type="ARBA" id="ARBA00022771"/>
    </source>
</evidence>
<evidence type="ECO:0000256" key="1">
    <source>
        <dbReference type="ARBA" id="ARBA00022723"/>
    </source>
</evidence>
<gene>
    <name evidence="7" type="ORF">PGLA1383_LOCUS45370</name>
</gene>
<feature type="compositionally biased region" description="Acidic residues" evidence="5">
    <location>
        <begin position="153"/>
        <end position="164"/>
    </location>
</feature>
<feature type="compositionally biased region" description="Basic and acidic residues" evidence="5">
    <location>
        <begin position="533"/>
        <end position="543"/>
    </location>
</feature>
<feature type="domain" description="C3H1-type" evidence="6">
    <location>
        <begin position="103"/>
        <end position="131"/>
    </location>
</feature>
<dbReference type="Gene3D" id="4.10.1000.10">
    <property type="entry name" value="Zinc finger, CCCH-type"/>
    <property type="match status" value="3"/>
</dbReference>
<feature type="region of interest" description="Disordered" evidence="5">
    <location>
        <begin position="1"/>
        <end position="28"/>
    </location>
</feature>
<dbReference type="OrthoDB" id="415459at2759"/>
<dbReference type="InterPro" id="IPR000571">
    <property type="entry name" value="Znf_CCCH"/>
</dbReference>
<comment type="caution">
    <text evidence="7">The sequence shown here is derived from an EMBL/GenBank/DDBJ whole genome shotgun (WGS) entry which is preliminary data.</text>
</comment>
<feature type="domain" description="C3H1-type" evidence="6">
    <location>
        <begin position="68"/>
        <end position="95"/>
    </location>
</feature>
<evidence type="ECO:0000256" key="5">
    <source>
        <dbReference type="SAM" id="MobiDB-lite"/>
    </source>
</evidence>
<organism evidence="7 8">
    <name type="scientific">Polarella glacialis</name>
    <name type="common">Dinoflagellate</name>
    <dbReference type="NCBI Taxonomy" id="89957"/>
    <lineage>
        <taxon>Eukaryota</taxon>
        <taxon>Sar</taxon>
        <taxon>Alveolata</taxon>
        <taxon>Dinophyceae</taxon>
        <taxon>Suessiales</taxon>
        <taxon>Suessiaceae</taxon>
        <taxon>Polarella</taxon>
    </lineage>
</organism>
<dbReference type="AlphaFoldDB" id="A0A813GT96"/>
<dbReference type="PANTHER" id="PTHR38160:SF1">
    <property type="entry name" value="ZINC FINGER CCCH DOMAIN-CONTAINING PROTEIN 40"/>
    <property type="match status" value="1"/>
</dbReference>
<evidence type="ECO:0000256" key="3">
    <source>
        <dbReference type="ARBA" id="ARBA00022833"/>
    </source>
</evidence>
<feature type="region of interest" description="Disordered" evidence="5">
    <location>
        <begin position="617"/>
        <end position="652"/>
    </location>
</feature>
<feature type="domain" description="C3H1-type" evidence="6">
    <location>
        <begin position="34"/>
        <end position="60"/>
    </location>
</feature>
<feature type="compositionally biased region" description="Low complexity" evidence="5">
    <location>
        <begin position="486"/>
        <end position="510"/>
    </location>
</feature>
<proteinExistence type="predicted"/>
<feature type="zinc finger region" description="C3H1-type" evidence="4">
    <location>
        <begin position="34"/>
        <end position="60"/>
    </location>
</feature>
<dbReference type="InterPro" id="IPR036855">
    <property type="entry name" value="Znf_CCCH_sf"/>
</dbReference>
<keyword evidence="2 4" id="KW-0863">Zinc-finger</keyword>
<dbReference type="GO" id="GO:0008270">
    <property type="term" value="F:zinc ion binding"/>
    <property type="evidence" value="ECO:0007669"/>
    <property type="project" value="UniProtKB-KW"/>
</dbReference>
<feature type="compositionally biased region" description="Polar residues" evidence="5">
    <location>
        <begin position="180"/>
        <end position="203"/>
    </location>
</feature>